<name>A0A1G5FQU0_9RHOB</name>
<dbReference type="InterPro" id="IPR021074">
    <property type="entry name" value="Formate_DH_dsu"/>
</dbReference>
<sequence length="66" mass="7148">MSPEKMVAMANQIATFFDSQPGDPAEKIAGHLSDFWEPRMRAQLLSYIEAGGGGLKPSVEAAARRL</sequence>
<keyword evidence="2" id="KW-1185">Reference proteome</keyword>
<dbReference type="OrthoDB" id="7409377at2"/>
<reference evidence="1 2" key="1">
    <citation type="submission" date="2016-10" db="EMBL/GenBank/DDBJ databases">
        <authorList>
            <person name="de Groot N.N."/>
        </authorList>
    </citation>
    <scope>NUCLEOTIDE SEQUENCE [LARGE SCALE GENOMIC DNA]</scope>
    <source>
        <strain evidence="1 2">CGMCC 1.8925</strain>
    </source>
</reference>
<dbReference type="Pfam" id="PF11390">
    <property type="entry name" value="FdsD"/>
    <property type="match status" value="1"/>
</dbReference>
<proteinExistence type="predicted"/>
<dbReference type="RefSeq" id="WP_090741908.1">
    <property type="nucleotide sequence ID" value="NZ_FMVT01000004.1"/>
</dbReference>
<dbReference type="EMBL" id="FMVT01000004">
    <property type="protein sequence ID" value="SCY41551.1"/>
    <property type="molecule type" value="Genomic_DNA"/>
</dbReference>
<gene>
    <name evidence="1" type="ORF">SAMN05660710_01520</name>
</gene>
<dbReference type="AlphaFoldDB" id="A0A1G5FQU0"/>
<accession>A0A1G5FQU0</accession>
<evidence type="ECO:0000313" key="1">
    <source>
        <dbReference type="EMBL" id="SCY41551.1"/>
    </source>
</evidence>
<evidence type="ECO:0000313" key="2">
    <source>
        <dbReference type="Proteomes" id="UP000199502"/>
    </source>
</evidence>
<organism evidence="1 2">
    <name type="scientific">Paracoccus tibetensis</name>
    <dbReference type="NCBI Taxonomy" id="336292"/>
    <lineage>
        <taxon>Bacteria</taxon>
        <taxon>Pseudomonadati</taxon>
        <taxon>Pseudomonadota</taxon>
        <taxon>Alphaproteobacteria</taxon>
        <taxon>Rhodobacterales</taxon>
        <taxon>Paracoccaceae</taxon>
        <taxon>Paracoccus</taxon>
    </lineage>
</organism>
<dbReference type="Proteomes" id="UP000199502">
    <property type="component" value="Unassembled WGS sequence"/>
</dbReference>
<dbReference type="STRING" id="336292.SAMN05660710_01520"/>
<protein>
    <submittedName>
        <fullName evidence="1">Formate dehydrogenase delta subunit</fullName>
    </submittedName>
</protein>